<reference evidence="2" key="1">
    <citation type="journal article" date="2020" name="Stud. Mycol.">
        <title>101 Dothideomycetes genomes: a test case for predicting lifestyles and emergence of pathogens.</title>
        <authorList>
            <person name="Haridas S."/>
            <person name="Albert R."/>
            <person name="Binder M."/>
            <person name="Bloem J."/>
            <person name="Labutti K."/>
            <person name="Salamov A."/>
            <person name="Andreopoulos B."/>
            <person name="Baker S."/>
            <person name="Barry K."/>
            <person name="Bills G."/>
            <person name="Bluhm B."/>
            <person name="Cannon C."/>
            <person name="Castanera R."/>
            <person name="Culley D."/>
            <person name="Daum C."/>
            <person name="Ezra D."/>
            <person name="Gonzalez J."/>
            <person name="Henrissat B."/>
            <person name="Kuo A."/>
            <person name="Liang C."/>
            <person name="Lipzen A."/>
            <person name="Lutzoni F."/>
            <person name="Magnuson J."/>
            <person name="Mondo S."/>
            <person name="Nolan M."/>
            <person name="Ohm R."/>
            <person name="Pangilinan J."/>
            <person name="Park H.-J."/>
            <person name="Ramirez L."/>
            <person name="Alfaro M."/>
            <person name="Sun H."/>
            <person name="Tritt A."/>
            <person name="Yoshinaga Y."/>
            <person name="Zwiers L.-H."/>
            <person name="Turgeon B."/>
            <person name="Goodwin S."/>
            <person name="Spatafora J."/>
            <person name="Crous P."/>
            <person name="Grigoriev I."/>
        </authorList>
    </citation>
    <scope>NUCLEOTIDE SEQUENCE</scope>
    <source>
        <strain evidence="2">CBS 113979</strain>
    </source>
</reference>
<keyword evidence="1" id="KW-1133">Transmembrane helix</keyword>
<feature type="transmembrane region" description="Helical" evidence="1">
    <location>
        <begin position="12"/>
        <end position="32"/>
    </location>
</feature>
<organism evidence="2 3">
    <name type="scientific">Aulographum hederae CBS 113979</name>
    <dbReference type="NCBI Taxonomy" id="1176131"/>
    <lineage>
        <taxon>Eukaryota</taxon>
        <taxon>Fungi</taxon>
        <taxon>Dikarya</taxon>
        <taxon>Ascomycota</taxon>
        <taxon>Pezizomycotina</taxon>
        <taxon>Dothideomycetes</taxon>
        <taxon>Pleosporomycetidae</taxon>
        <taxon>Aulographales</taxon>
        <taxon>Aulographaceae</taxon>
    </lineage>
</organism>
<protein>
    <submittedName>
        <fullName evidence="2">Uncharacterized protein</fullName>
    </submittedName>
</protein>
<sequence length="81" mass="8926">MSGENSGATSYALIVLYVIAGAGALVLAGAGIHRTLVRYDTSTPHMSDQQQAYMREVRERNVEDILPRATLIARNRTHRTI</sequence>
<evidence type="ECO:0000313" key="2">
    <source>
        <dbReference type="EMBL" id="KAF1988257.1"/>
    </source>
</evidence>
<evidence type="ECO:0000313" key="3">
    <source>
        <dbReference type="Proteomes" id="UP000800041"/>
    </source>
</evidence>
<dbReference type="EMBL" id="ML977149">
    <property type="protein sequence ID" value="KAF1988257.1"/>
    <property type="molecule type" value="Genomic_DNA"/>
</dbReference>
<accession>A0A6G1H5C8</accession>
<proteinExistence type="predicted"/>
<gene>
    <name evidence="2" type="ORF">K402DRAFT_419600</name>
</gene>
<keyword evidence="1" id="KW-0472">Membrane</keyword>
<keyword evidence="3" id="KW-1185">Reference proteome</keyword>
<keyword evidence="1" id="KW-0812">Transmembrane</keyword>
<dbReference type="AlphaFoldDB" id="A0A6G1H5C8"/>
<name>A0A6G1H5C8_9PEZI</name>
<dbReference type="Proteomes" id="UP000800041">
    <property type="component" value="Unassembled WGS sequence"/>
</dbReference>
<evidence type="ECO:0000256" key="1">
    <source>
        <dbReference type="SAM" id="Phobius"/>
    </source>
</evidence>